<feature type="compositionally biased region" description="Basic and acidic residues" evidence="1">
    <location>
        <begin position="64"/>
        <end position="73"/>
    </location>
</feature>
<dbReference type="Proteomes" id="UP001221413">
    <property type="component" value="Unassembled WGS sequence"/>
</dbReference>
<reference evidence="2" key="1">
    <citation type="submission" date="2023-01" db="EMBL/GenBank/DDBJ databases">
        <title>The chitinases involved in constricting ring structure development in the nematode-trapping fungus Drechslerella dactyloides.</title>
        <authorList>
            <person name="Wang R."/>
            <person name="Zhang L."/>
            <person name="Tang P."/>
            <person name="Li S."/>
            <person name="Liang L."/>
        </authorList>
    </citation>
    <scope>NUCLEOTIDE SEQUENCE</scope>
    <source>
        <strain evidence="2">YMF1.00031</strain>
    </source>
</reference>
<evidence type="ECO:0000313" key="2">
    <source>
        <dbReference type="EMBL" id="KAJ6258185.1"/>
    </source>
</evidence>
<comment type="caution">
    <text evidence="2">The sequence shown here is derived from an EMBL/GenBank/DDBJ whole genome shotgun (WGS) entry which is preliminary data.</text>
</comment>
<gene>
    <name evidence="2" type="ORF">Dda_7104</name>
</gene>
<dbReference type="AlphaFoldDB" id="A0AAD6IT60"/>
<dbReference type="EMBL" id="JAQGDS010000009">
    <property type="protein sequence ID" value="KAJ6258185.1"/>
    <property type="molecule type" value="Genomic_DNA"/>
</dbReference>
<keyword evidence="3" id="KW-1185">Reference proteome</keyword>
<proteinExistence type="predicted"/>
<evidence type="ECO:0000313" key="3">
    <source>
        <dbReference type="Proteomes" id="UP001221413"/>
    </source>
</evidence>
<evidence type="ECO:0000256" key="1">
    <source>
        <dbReference type="SAM" id="MobiDB-lite"/>
    </source>
</evidence>
<organism evidence="2 3">
    <name type="scientific">Drechslerella dactyloides</name>
    <name type="common">Nematode-trapping fungus</name>
    <name type="synonym">Arthrobotrys dactyloides</name>
    <dbReference type="NCBI Taxonomy" id="74499"/>
    <lineage>
        <taxon>Eukaryota</taxon>
        <taxon>Fungi</taxon>
        <taxon>Dikarya</taxon>
        <taxon>Ascomycota</taxon>
        <taxon>Pezizomycotina</taxon>
        <taxon>Orbiliomycetes</taxon>
        <taxon>Orbiliales</taxon>
        <taxon>Orbiliaceae</taxon>
        <taxon>Drechslerella</taxon>
    </lineage>
</organism>
<protein>
    <submittedName>
        <fullName evidence="2">Uncharacterized protein</fullName>
    </submittedName>
</protein>
<name>A0AAD6IT60_DREDA</name>
<accession>A0AAD6IT60</accession>
<sequence length="73" mass="7856">MANMENCSFRDTISGLRKLKSDDYVLKAAPKAKRPPLKRGSPGTSSYEPSKEPPTASLPVPPTDGKRKDATPA</sequence>
<feature type="region of interest" description="Disordered" evidence="1">
    <location>
        <begin position="27"/>
        <end position="73"/>
    </location>
</feature>